<dbReference type="VEuPathDB" id="FungiDB:BO82DRAFT_36729"/>
<accession>A0A319CIU9</accession>
<evidence type="ECO:0000313" key="2">
    <source>
        <dbReference type="EMBL" id="PYH75338.1"/>
    </source>
</evidence>
<protein>
    <submittedName>
        <fullName evidence="2">Uncharacterized protein</fullName>
    </submittedName>
</protein>
<sequence length="126" mass="13845">MSRALKDAVRELKAWVTESASRSARIARGEGTPGSRAAPTRTASNDSKIGVRLDNGENVTKEGKVYKRYKVQACKEASNSTIKSLASKNSHKVYAEADVPIDDSISVDDKIKKLFEDLENDVDKKM</sequence>
<name>A0A319CIU9_9EURO</name>
<evidence type="ECO:0000256" key="1">
    <source>
        <dbReference type="SAM" id="MobiDB-lite"/>
    </source>
</evidence>
<keyword evidence="3" id="KW-1185">Reference proteome</keyword>
<organism evidence="2 3">
    <name type="scientific">Aspergillus uvarum CBS 121591</name>
    <dbReference type="NCBI Taxonomy" id="1448315"/>
    <lineage>
        <taxon>Eukaryota</taxon>
        <taxon>Fungi</taxon>
        <taxon>Dikarya</taxon>
        <taxon>Ascomycota</taxon>
        <taxon>Pezizomycotina</taxon>
        <taxon>Eurotiomycetes</taxon>
        <taxon>Eurotiomycetidae</taxon>
        <taxon>Eurotiales</taxon>
        <taxon>Aspergillaceae</taxon>
        <taxon>Aspergillus</taxon>
        <taxon>Aspergillus subgen. Circumdati</taxon>
    </lineage>
</organism>
<proteinExistence type="predicted"/>
<reference evidence="2 3" key="1">
    <citation type="submission" date="2016-12" db="EMBL/GenBank/DDBJ databases">
        <title>The genomes of Aspergillus section Nigri reveals drivers in fungal speciation.</title>
        <authorList>
            <consortium name="DOE Joint Genome Institute"/>
            <person name="Vesth T.C."/>
            <person name="Nybo J."/>
            <person name="Theobald S."/>
            <person name="Brandl J."/>
            <person name="Frisvad J.C."/>
            <person name="Nielsen K.F."/>
            <person name="Lyhne E.K."/>
            <person name="Kogle M.E."/>
            <person name="Kuo A."/>
            <person name="Riley R."/>
            <person name="Clum A."/>
            <person name="Nolan M."/>
            <person name="Lipzen A."/>
            <person name="Salamov A."/>
            <person name="Henrissat B."/>
            <person name="Wiebenga A."/>
            <person name="De Vries R.P."/>
            <person name="Grigoriev I.V."/>
            <person name="Mortensen U.H."/>
            <person name="Andersen M.R."/>
            <person name="Baker S.E."/>
        </authorList>
    </citation>
    <scope>NUCLEOTIDE SEQUENCE [LARGE SCALE GENOMIC DNA]</scope>
    <source>
        <strain evidence="2 3">CBS 121591</strain>
    </source>
</reference>
<gene>
    <name evidence="2" type="ORF">BO82DRAFT_36729</name>
</gene>
<dbReference type="EMBL" id="KZ821818">
    <property type="protein sequence ID" value="PYH75338.1"/>
    <property type="molecule type" value="Genomic_DNA"/>
</dbReference>
<dbReference type="GeneID" id="37139817"/>
<dbReference type="Proteomes" id="UP000248340">
    <property type="component" value="Unassembled WGS sequence"/>
</dbReference>
<dbReference type="OrthoDB" id="2933464at2759"/>
<evidence type="ECO:0000313" key="3">
    <source>
        <dbReference type="Proteomes" id="UP000248340"/>
    </source>
</evidence>
<dbReference type="RefSeq" id="XP_025485538.1">
    <property type="nucleotide sequence ID" value="XM_025637076.1"/>
</dbReference>
<feature type="region of interest" description="Disordered" evidence="1">
    <location>
        <begin position="20"/>
        <end position="51"/>
    </location>
</feature>
<dbReference type="AlphaFoldDB" id="A0A319CIU9"/>